<dbReference type="Pfam" id="PF18306">
    <property type="entry name" value="LDcluster4"/>
    <property type="match status" value="1"/>
</dbReference>
<organism evidence="1 2">
    <name type="scientific">Acer negundo</name>
    <name type="common">Box elder</name>
    <dbReference type="NCBI Taxonomy" id="4023"/>
    <lineage>
        <taxon>Eukaryota</taxon>
        <taxon>Viridiplantae</taxon>
        <taxon>Streptophyta</taxon>
        <taxon>Embryophyta</taxon>
        <taxon>Tracheophyta</taxon>
        <taxon>Spermatophyta</taxon>
        <taxon>Magnoliopsida</taxon>
        <taxon>eudicotyledons</taxon>
        <taxon>Gunneridae</taxon>
        <taxon>Pentapetalae</taxon>
        <taxon>rosids</taxon>
        <taxon>malvids</taxon>
        <taxon>Sapindales</taxon>
        <taxon>Sapindaceae</taxon>
        <taxon>Hippocastanoideae</taxon>
        <taxon>Acereae</taxon>
        <taxon>Acer</taxon>
    </lineage>
</organism>
<evidence type="ECO:0000313" key="1">
    <source>
        <dbReference type="EMBL" id="KAI9180853.1"/>
    </source>
</evidence>
<dbReference type="Gene3D" id="3.40.50.450">
    <property type="match status" value="1"/>
</dbReference>
<dbReference type="SUPFAM" id="SSF48452">
    <property type="entry name" value="TPR-like"/>
    <property type="match status" value="1"/>
</dbReference>
<dbReference type="Proteomes" id="UP001064489">
    <property type="component" value="Chromosome 4"/>
</dbReference>
<dbReference type="AlphaFoldDB" id="A0AAD5IYJ8"/>
<name>A0AAD5IYJ8_ACENE</name>
<dbReference type="PANTHER" id="PTHR26312">
    <property type="entry name" value="TETRATRICOPEPTIDE REPEAT PROTEIN 5"/>
    <property type="match status" value="1"/>
</dbReference>
<dbReference type="SUPFAM" id="SSF102405">
    <property type="entry name" value="MCP/YpsA-like"/>
    <property type="match status" value="1"/>
</dbReference>
<reference evidence="1" key="1">
    <citation type="journal article" date="2022" name="Plant J.">
        <title>Strategies of tolerance reflected in two North American maple genomes.</title>
        <authorList>
            <person name="McEvoy S.L."/>
            <person name="Sezen U.U."/>
            <person name="Trouern-Trend A."/>
            <person name="McMahon S.M."/>
            <person name="Schaberg P.G."/>
            <person name="Yang J."/>
            <person name="Wegrzyn J.L."/>
            <person name="Swenson N.G."/>
        </authorList>
    </citation>
    <scope>NUCLEOTIDE SEQUENCE</scope>
    <source>
        <strain evidence="1">91603</strain>
    </source>
</reference>
<protein>
    <submittedName>
        <fullName evidence="1">Uncharacterized protein</fullName>
    </submittedName>
</protein>
<accession>A0AAD5IYJ8</accession>
<proteinExistence type="predicted"/>
<keyword evidence="2" id="KW-1185">Reference proteome</keyword>
<comment type="caution">
    <text evidence="1">The sequence shown here is derived from an EMBL/GenBank/DDBJ whole genome shotgun (WGS) entry which is preliminary data.</text>
</comment>
<sequence>MKVEKETEKAEEYYGRAILANPGDGEVLSLYGNLIWMTEGDEERAKSYLDQAVNASPNDSSGKDVEFEGATKNLGKVLAEKRMHLVYGGGNFGLMGCVSKAAHEGGSQVFGIILKALAT</sequence>
<dbReference type="PANTHER" id="PTHR26312:SF123">
    <property type="entry name" value="TETRATRICOPEPTIDE REPEAT (TPR)-LIKE SUPERFAMILY PROTEIN"/>
    <property type="match status" value="1"/>
</dbReference>
<reference evidence="1" key="2">
    <citation type="submission" date="2023-02" db="EMBL/GenBank/DDBJ databases">
        <authorList>
            <person name="Swenson N.G."/>
            <person name="Wegrzyn J.L."/>
            <person name="Mcevoy S.L."/>
        </authorList>
    </citation>
    <scope>NUCLEOTIDE SEQUENCE</scope>
    <source>
        <strain evidence="1">91603</strain>
        <tissue evidence="1">Leaf</tissue>
    </source>
</reference>
<dbReference type="EMBL" id="JAJSOW010000101">
    <property type="protein sequence ID" value="KAI9180853.1"/>
    <property type="molecule type" value="Genomic_DNA"/>
</dbReference>
<dbReference type="Gene3D" id="1.25.40.10">
    <property type="entry name" value="Tetratricopeptide repeat domain"/>
    <property type="match status" value="1"/>
</dbReference>
<gene>
    <name evidence="1" type="ORF">LWI28_008725</name>
</gene>
<evidence type="ECO:0000313" key="2">
    <source>
        <dbReference type="Proteomes" id="UP001064489"/>
    </source>
</evidence>
<dbReference type="InterPro" id="IPR011990">
    <property type="entry name" value="TPR-like_helical_dom_sf"/>
</dbReference>
<dbReference type="InterPro" id="IPR041164">
    <property type="entry name" value="LDcluster4"/>
</dbReference>